<dbReference type="PANTHER" id="PTHR43255">
    <property type="entry name" value="IRON-SULFUR-BINDING OXIDOREDUCTASE FADF-RELATED-RELATED"/>
    <property type="match status" value="1"/>
</dbReference>
<reference evidence="7 8" key="1">
    <citation type="journal article" date="2016" name="Nat. Commun.">
        <title>Thousands of microbial genomes shed light on interconnected biogeochemical processes in an aquifer system.</title>
        <authorList>
            <person name="Anantharaman K."/>
            <person name="Brown C.T."/>
            <person name="Hug L.A."/>
            <person name="Sharon I."/>
            <person name="Castelle C.J."/>
            <person name="Probst A.J."/>
            <person name="Thomas B.C."/>
            <person name="Singh A."/>
            <person name="Wilkins M.J."/>
            <person name="Karaoz U."/>
            <person name="Brodie E.L."/>
            <person name="Williams K.H."/>
            <person name="Hubbard S.S."/>
            <person name="Banfield J.F."/>
        </authorList>
    </citation>
    <scope>NUCLEOTIDE SEQUENCE [LARGE SCALE GENOMIC DNA]</scope>
</reference>
<protein>
    <submittedName>
        <fullName evidence="7">Heterodisulfide reductase</fullName>
    </submittedName>
</protein>
<dbReference type="GO" id="GO:0051539">
    <property type="term" value="F:4 iron, 4 sulfur cluster binding"/>
    <property type="evidence" value="ECO:0007669"/>
    <property type="project" value="UniProtKB-KW"/>
</dbReference>
<dbReference type="InterPro" id="IPR017900">
    <property type="entry name" value="4Fe4S_Fe_S_CS"/>
</dbReference>
<accession>A0A1F4UF84</accession>
<evidence type="ECO:0000256" key="2">
    <source>
        <dbReference type="ARBA" id="ARBA00022723"/>
    </source>
</evidence>
<dbReference type="GO" id="GO:0016491">
    <property type="term" value="F:oxidoreductase activity"/>
    <property type="evidence" value="ECO:0007669"/>
    <property type="project" value="UniProtKB-KW"/>
</dbReference>
<dbReference type="GO" id="GO:0046872">
    <property type="term" value="F:metal ion binding"/>
    <property type="evidence" value="ECO:0007669"/>
    <property type="project" value="UniProtKB-KW"/>
</dbReference>
<dbReference type="Proteomes" id="UP000177025">
    <property type="component" value="Unassembled WGS sequence"/>
</dbReference>
<dbReference type="PANTHER" id="PTHR43255:SF1">
    <property type="entry name" value="IRON-SULFUR-BINDING OXIDOREDUCTASE FADF-RELATED"/>
    <property type="match status" value="1"/>
</dbReference>
<dbReference type="InterPro" id="IPR051460">
    <property type="entry name" value="HdrC_iron-sulfur_subunit"/>
</dbReference>
<evidence type="ECO:0000256" key="5">
    <source>
        <dbReference type="ARBA" id="ARBA00023014"/>
    </source>
</evidence>
<dbReference type="SUPFAM" id="SSF46548">
    <property type="entry name" value="alpha-helical ferredoxin"/>
    <property type="match status" value="1"/>
</dbReference>
<proteinExistence type="predicted"/>
<organism evidence="7 8">
    <name type="scientific">candidate division WOR-3 bacterium RBG_13_43_14</name>
    <dbReference type="NCBI Taxonomy" id="1802590"/>
    <lineage>
        <taxon>Bacteria</taxon>
        <taxon>Bacteria division WOR-3</taxon>
    </lineage>
</organism>
<dbReference type="InterPro" id="IPR009051">
    <property type="entry name" value="Helical_ferredxn"/>
</dbReference>
<dbReference type="PROSITE" id="PS51379">
    <property type="entry name" value="4FE4S_FER_2"/>
    <property type="match status" value="1"/>
</dbReference>
<dbReference type="PROSITE" id="PS00198">
    <property type="entry name" value="4FE4S_FER_1"/>
    <property type="match status" value="1"/>
</dbReference>
<dbReference type="Gene3D" id="1.10.1060.10">
    <property type="entry name" value="Alpha-helical ferredoxin"/>
    <property type="match status" value="1"/>
</dbReference>
<evidence type="ECO:0000256" key="3">
    <source>
        <dbReference type="ARBA" id="ARBA00023002"/>
    </source>
</evidence>
<evidence type="ECO:0000259" key="6">
    <source>
        <dbReference type="PROSITE" id="PS51379"/>
    </source>
</evidence>
<gene>
    <name evidence="7" type="ORF">A2Y85_05585</name>
</gene>
<name>A0A1F4UF84_UNCW3</name>
<dbReference type="InterPro" id="IPR017896">
    <property type="entry name" value="4Fe4S_Fe-S-bd"/>
</dbReference>
<keyword evidence="1" id="KW-0004">4Fe-4S</keyword>
<keyword evidence="4" id="KW-0408">Iron</keyword>
<evidence type="ECO:0000256" key="4">
    <source>
        <dbReference type="ARBA" id="ARBA00023004"/>
    </source>
</evidence>
<keyword evidence="3" id="KW-0560">Oxidoreductase</keyword>
<evidence type="ECO:0000256" key="1">
    <source>
        <dbReference type="ARBA" id="ARBA00022485"/>
    </source>
</evidence>
<sequence>MITKLNIDKEFKRKIAEISNQRISDCYQCGRCTAGCPFAMFMDSPPNQVIRLIQLGMREEVLKAQGPWFCAACLVCQTRCPKGVDIPRVMEAVRVIHLRAKECILDIPQIDYEYMLDLPPLALMSAFSKFSF</sequence>
<dbReference type="GO" id="GO:0005886">
    <property type="term" value="C:plasma membrane"/>
    <property type="evidence" value="ECO:0007669"/>
    <property type="project" value="TreeGrafter"/>
</dbReference>
<evidence type="ECO:0000313" key="7">
    <source>
        <dbReference type="EMBL" id="OGC43584.1"/>
    </source>
</evidence>
<keyword evidence="2" id="KW-0479">Metal-binding</keyword>
<feature type="domain" description="4Fe-4S ferredoxin-type" evidence="6">
    <location>
        <begin position="14"/>
        <end position="45"/>
    </location>
</feature>
<dbReference type="Pfam" id="PF13183">
    <property type="entry name" value="Fer4_8"/>
    <property type="match status" value="1"/>
</dbReference>
<dbReference type="AlphaFoldDB" id="A0A1F4UF84"/>
<dbReference type="EMBL" id="MEUM01000015">
    <property type="protein sequence ID" value="OGC43584.1"/>
    <property type="molecule type" value="Genomic_DNA"/>
</dbReference>
<evidence type="ECO:0000313" key="8">
    <source>
        <dbReference type="Proteomes" id="UP000177025"/>
    </source>
</evidence>
<comment type="caution">
    <text evidence="7">The sequence shown here is derived from an EMBL/GenBank/DDBJ whole genome shotgun (WGS) entry which is preliminary data.</text>
</comment>
<keyword evidence="5" id="KW-0411">Iron-sulfur</keyword>